<dbReference type="InterPro" id="IPR026265">
    <property type="entry name" value="LptC"/>
</dbReference>
<proteinExistence type="predicted"/>
<dbReference type="AlphaFoldDB" id="A0A5C0VKK8"/>
<dbReference type="KEGG" id="pej:FYC62_11740"/>
<dbReference type="PROSITE" id="PS51257">
    <property type="entry name" value="PROKAR_LIPOPROTEIN"/>
    <property type="match status" value="1"/>
</dbReference>
<evidence type="ECO:0000313" key="3">
    <source>
        <dbReference type="Proteomes" id="UP000323653"/>
    </source>
</evidence>
<sequence>MLSRISFFLFIGVCGFFLSACNSDLNSAKPIDLNENVQVETTKGAEIIYSDSTKVKAKLKAPILLHFKAAKPYYEMPKGIDVVFYDENLKPTSTVTSDYAIRREHEKTIELRRNVVAKNMKGETFKSEELFWDENTKKFYSNQVVSINTGQATISGTSFWALEDFSYYEIKQGSGPIQFNADLDSTATATP</sequence>
<gene>
    <name evidence="2" type="primary">lptC</name>
    <name evidence="2" type="ORF">FYC62_11740</name>
</gene>
<dbReference type="Gene3D" id="2.60.450.10">
    <property type="entry name" value="Lipopolysaccharide (LPS) transport protein A like domain"/>
    <property type="match status" value="1"/>
</dbReference>
<feature type="signal peptide" evidence="1">
    <location>
        <begin position="1"/>
        <end position="20"/>
    </location>
</feature>
<dbReference type="Proteomes" id="UP000323653">
    <property type="component" value="Chromosome"/>
</dbReference>
<dbReference type="GO" id="GO:0015221">
    <property type="term" value="F:lipopolysaccharide transmembrane transporter activity"/>
    <property type="evidence" value="ECO:0007669"/>
    <property type="project" value="InterPro"/>
</dbReference>
<dbReference type="GO" id="GO:0005886">
    <property type="term" value="C:plasma membrane"/>
    <property type="evidence" value="ECO:0007669"/>
    <property type="project" value="InterPro"/>
</dbReference>
<evidence type="ECO:0000256" key="1">
    <source>
        <dbReference type="SAM" id="SignalP"/>
    </source>
</evidence>
<evidence type="ECO:0000313" key="2">
    <source>
        <dbReference type="EMBL" id="QEK52233.1"/>
    </source>
</evidence>
<protein>
    <submittedName>
        <fullName evidence="2">LPS export ABC transporter periplasmic protein LptC</fullName>
    </submittedName>
</protein>
<dbReference type="RefSeq" id="WP_149075051.1">
    <property type="nucleotide sequence ID" value="NZ_CP043329.1"/>
</dbReference>
<dbReference type="NCBIfam" id="TIGR04409">
    <property type="entry name" value="LptC_YrbK"/>
    <property type="match status" value="1"/>
</dbReference>
<dbReference type="EMBL" id="CP043329">
    <property type="protein sequence ID" value="QEK52233.1"/>
    <property type="molecule type" value="Genomic_DNA"/>
</dbReference>
<keyword evidence="3" id="KW-1185">Reference proteome</keyword>
<keyword evidence="1" id="KW-0732">Signal</keyword>
<dbReference type="Pfam" id="PF06835">
    <property type="entry name" value="LptC"/>
    <property type="match status" value="1"/>
</dbReference>
<reference evidence="2 3" key="1">
    <citation type="submission" date="2019-08" db="EMBL/GenBank/DDBJ databases">
        <title>Pedobacter sp. nov., isolated from Han river, South Korea.</title>
        <authorList>
            <person name="Lee D.-H."/>
            <person name="Kim Y.-S."/>
            <person name="Hwang E.-M."/>
            <person name="Le Tran T.C."/>
            <person name="Cha C.-J."/>
        </authorList>
    </citation>
    <scope>NUCLEOTIDE SEQUENCE [LARGE SCALE GENOMIC DNA]</scope>
    <source>
        <strain evidence="2 3">CJ43</strain>
    </source>
</reference>
<dbReference type="InterPro" id="IPR010664">
    <property type="entry name" value="LipoPS_assembly_LptC-rel"/>
</dbReference>
<name>A0A5C0VKK8_9SPHI</name>
<accession>A0A5C0VKK8</accession>
<feature type="chain" id="PRO_5022992642" evidence="1">
    <location>
        <begin position="21"/>
        <end position="191"/>
    </location>
</feature>
<organism evidence="2 3">
    <name type="scientific">Pedobacter aquae</name>
    <dbReference type="NCBI Taxonomy" id="2605747"/>
    <lineage>
        <taxon>Bacteria</taxon>
        <taxon>Pseudomonadati</taxon>
        <taxon>Bacteroidota</taxon>
        <taxon>Sphingobacteriia</taxon>
        <taxon>Sphingobacteriales</taxon>
        <taxon>Sphingobacteriaceae</taxon>
        <taxon>Pedobacter</taxon>
    </lineage>
</organism>